<keyword evidence="17" id="KW-0393">Immunoglobulin domain</keyword>
<feature type="disulfide bond" evidence="24">
    <location>
        <begin position="45"/>
        <end position="92"/>
    </location>
</feature>
<feature type="domain" description="Protein kinase" evidence="27">
    <location>
        <begin position="438"/>
        <end position="723"/>
    </location>
</feature>
<feature type="binding site" evidence="23">
    <location>
        <position position="606"/>
    </location>
    <ligand>
        <name>ATP</name>
        <dbReference type="ChEBI" id="CHEBI:30616"/>
    </ligand>
</feature>
<dbReference type="InterPro" id="IPR050122">
    <property type="entry name" value="RTK"/>
</dbReference>
<feature type="domain" description="Ig-like" evidence="28">
    <location>
        <begin position="235"/>
        <end position="329"/>
    </location>
</feature>
<dbReference type="PANTHER" id="PTHR24416:SF550">
    <property type="entry name" value="FIBROBLAST GROWTH FACTOR RECEPTOR HOMOLOG 1-RELATED"/>
    <property type="match status" value="1"/>
</dbReference>
<evidence type="ECO:0000256" key="1">
    <source>
        <dbReference type="ARBA" id="ARBA00004167"/>
    </source>
</evidence>
<accession>A0A6F9DD05</accession>
<evidence type="ECO:0000256" key="6">
    <source>
        <dbReference type="ARBA" id="ARBA00022729"/>
    </source>
</evidence>
<dbReference type="InterPro" id="IPR003598">
    <property type="entry name" value="Ig_sub2"/>
</dbReference>
<evidence type="ECO:0000256" key="26">
    <source>
        <dbReference type="SAM" id="Phobius"/>
    </source>
</evidence>
<evidence type="ECO:0000256" key="17">
    <source>
        <dbReference type="ARBA" id="ARBA00023319"/>
    </source>
</evidence>
<dbReference type="InterPro" id="IPR007110">
    <property type="entry name" value="Ig-like_dom"/>
</dbReference>
<dbReference type="EC" id="2.7.10.1" evidence="2 21"/>
<dbReference type="PROSITE" id="PS50011">
    <property type="entry name" value="PROTEIN_KINASE_DOM"/>
    <property type="match status" value="1"/>
</dbReference>
<dbReference type="GO" id="GO:0017134">
    <property type="term" value="F:fibroblast growth factor binding"/>
    <property type="evidence" value="ECO:0007669"/>
    <property type="project" value="TreeGrafter"/>
</dbReference>
<keyword evidence="12 21" id="KW-0472">Membrane</keyword>
<evidence type="ECO:0000256" key="8">
    <source>
        <dbReference type="ARBA" id="ARBA00022741"/>
    </source>
</evidence>
<evidence type="ECO:0000256" key="25">
    <source>
        <dbReference type="SAM" id="MobiDB-lite"/>
    </source>
</evidence>
<dbReference type="InterPro" id="IPR013783">
    <property type="entry name" value="Ig-like_fold"/>
</dbReference>
<dbReference type="Pfam" id="PF07714">
    <property type="entry name" value="PK_Tyr_Ser-Thr"/>
    <property type="match status" value="1"/>
</dbReference>
<dbReference type="PROSITE" id="PS50835">
    <property type="entry name" value="IG_LIKE"/>
    <property type="match status" value="3"/>
</dbReference>
<evidence type="ECO:0000256" key="9">
    <source>
        <dbReference type="ARBA" id="ARBA00022777"/>
    </source>
</evidence>
<proteinExistence type="evidence at transcript level"/>
<feature type="binding site" evidence="23">
    <location>
        <begin position="521"/>
        <end position="523"/>
    </location>
    <ligand>
        <name>ATP</name>
        <dbReference type="ChEBI" id="CHEBI:30616"/>
    </ligand>
</feature>
<keyword evidence="3" id="KW-0597">Phosphoprotein</keyword>
<keyword evidence="7" id="KW-0677">Repeat</keyword>
<comment type="catalytic activity">
    <reaction evidence="18 21">
        <text>L-tyrosyl-[protein] + ATP = O-phospho-L-tyrosyl-[protein] + ADP + H(+)</text>
        <dbReference type="Rhea" id="RHEA:10596"/>
        <dbReference type="Rhea" id="RHEA-COMP:10136"/>
        <dbReference type="Rhea" id="RHEA-COMP:20101"/>
        <dbReference type="ChEBI" id="CHEBI:15378"/>
        <dbReference type="ChEBI" id="CHEBI:30616"/>
        <dbReference type="ChEBI" id="CHEBI:46858"/>
        <dbReference type="ChEBI" id="CHEBI:61978"/>
        <dbReference type="ChEBI" id="CHEBI:456216"/>
        <dbReference type="EC" id="2.7.10.1"/>
    </reaction>
</comment>
<dbReference type="Gene3D" id="3.30.200.20">
    <property type="entry name" value="Phosphorylase Kinase, domain 1"/>
    <property type="match status" value="1"/>
</dbReference>
<evidence type="ECO:0000256" key="11">
    <source>
        <dbReference type="ARBA" id="ARBA00022989"/>
    </source>
</evidence>
<reference evidence="29" key="1">
    <citation type="submission" date="2020-04" db="EMBL/GenBank/DDBJ databases">
        <authorList>
            <person name="Neveu A P."/>
        </authorList>
    </citation>
    <scope>NUCLEOTIDE SEQUENCE</scope>
    <source>
        <tissue evidence="29">Whole embryo</tissue>
    </source>
</reference>
<dbReference type="FunFam" id="2.60.40.10:FF:000016">
    <property type="entry name" value="Fibroblast growth factor receptor"/>
    <property type="match status" value="1"/>
</dbReference>
<feature type="disulfide bond" evidence="24">
    <location>
        <begin position="159"/>
        <end position="211"/>
    </location>
</feature>
<keyword evidence="10 21" id="KW-0067">ATP-binding</keyword>
<gene>
    <name evidence="29" type="primary">Fgfr1</name>
</gene>
<evidence type="ECO:0000256" key="18">
    <source>
        <dbReference type="ARBA" id="ARBA00051243"/>
    </source>
</evidence>
<evidence type="ECO:0000259" key="27">
    <source>
        <dbReference type="PROSITE" id="PS50011"/>
    </source>
</evidence>
<dbReference type="FunFam" id="2.60.40.10:FF:000020">
    <property type="entry name" value="Fibroblast growth factor receptor"/>
    <property type="match status" value="1"/>
</dbReference>
<name>A0A6F9DD05_9ASCI</name>
<dbReference type="SMART" id="SM00409">
    <property type="entry name" value="IG"/>
    <property type="match status" value="3"/>
</dbReference>
<dbReference type="SMART" id="SM00219">
    <property type="entry name" value="TyrKc"/>
    <property type="match status" value="1"/>
</dbReference>
<feature type="domain" description="Ig-like" evidence="28">
    <location>
        <begin position="134"/>
        <end position="227"/>
    </location>
</feature>
<dbReference type="GO" id="GO:0008284">
    <property type="term" value="P:positive regulation of cell population proliferation"/>
    <property type="evidence" value="ECO:0007669"/>
    <property type="project" value="InterPro"/>
</dbReference>
<dbReference type="GO" id="GO:0005007">
    <property type="term" value="F:fibroblast growth factor receptor activity"/>
    <property type="evidence" value="ECO:0007669"/>
    <property type="project" value="InterPro"/>
</dbReference>
<evidence type="ECO:0000256" key="7">
    <source>
        <dbReference type="ARBA" id="ARBA00022737"/>
    </source>
</evidence>
<keyword evidence="5 26" id="KW-0812">Transmembrane</keyword>
<dbReference type="InterPro" id="IPR001245">
    <property type="entry name" value="Ser-Thr/Tyr_kinase_cat_dom"/>
</dbReference>
<evidence type="ECO:0000256" key="3">
    <source>
        <dbReference type="ARBA" id="ARBA00022553"/>
    </source>
</evidence>
<evidence type="ECO:0000256" key="22">
    <source>
        <dbReference type="PIRSR" id="PIRSR000628-1"/>
    </source>
</evidence>
<keyword evidence="16" id="KW-0325">Glycoprotein</keyword>
<dbReference type="GO" id="GO:0005524">
    <property type="term" value="F:ATP binding"/>
    <property type="evidence" value="ECO:0007669"/>
    <property type="project" value="UniProtKB-KW"/>
</dbReference>
<evidence type="ECO:0000256" key="2">
    <source>
        <dbReference type="ARBA" id="ARBA00011902"/>
    </source>
</evidence>
<dbReference type="Gene3D" id="1.10.510.10">
    <property type="entry name" value="Transferase(Phosphotransferase) domain 1"/>
    <property type="match status" value="1"/>
</dbReference>
<dbReference type="GO" id="GO:0005886">
    <property type="term" value="C:plasma membrane"/>
    <property type="evidence" value="ECO:0007669"/>
    <property type="project" value="TreeGrafter"/>
</dbReference>
<sequence length="812" mass="91933">MVKEAAAAEARKNLTSLEIPEFRSSAVEAHGNIFIRQGGKIRLSCPVKSRSKATVTFYHGDQQLKKSDRYELTGSSLRIENALPEDSGRYRCEASNTAGSKSLSFNVTVIGSSPEDEETGNDQDPPPDTNSQAPYWTNKKKMQKKLHAEPAGNTVQFKCAAAGAPLLKVDWYKNGEIIRKGQRIGGYKFRHHNQLLVLASVVVSDEGSYRCVVHNDYGSINYTYKLDVEERSASPPILQGMDNQTAVIGRDVTFHCKVYSDAHPHVQWLKRRPTNTTATFTVIKKAGVNTTDADLQKLTLKNVTLEDAGIYTCLAGNSIGISHISAWLTVIKEPEPTEAWEEGVQNETNILMIAFGGVVVVIVVFLIIYLLRARYNSKDPPQLVPIPSLGQREMSKMEEPVMLYGNEQAWRRMCLPHTDHIEINIQPDLQWELKREDILLHERIDEGFFGQVFRADLIKCQNGKKEKIDAAVKMLKGTRTEKDMLDLLTEMDQMKRIGKHKNIINLLGVCTQNGILWLVTEYAQQGNLRDYLRRNRPLEMQYHLTDPTSRLVPPARSQPLSSKDLMSAAYQVVRGMEYLAQKKCVHRDLAARNVLVTDDYVMKIADFGLARDIRCNDYYRKHTRGHLPYKWMALEAMADNIFTHATDVWSFGVLLWEIFTLGGSPYPGVKTNELVRFLRQGERLEHPQFASPELYRLMRDCWEESPQKRPKFRQLVEDLDRMLAESSSEDYIDLGNPMHDVSPSDTDESDDDVESSRDSANATAEDSDSVFERNESVPNVNHDLGGFEDENNPLIRPEGILCNGHARLQSDV</sequence>
<feature type="binding site" evidence="23">
    <location>
        <position position="592"/>
    </location>
    <ligand>
        <name>ATP</name>
        <dbReference type="ChEBI" id="CHEBI:30616"/>
    </ligand>
</feature>
<dbReference type="PRINTS" id="PR00109">
    <property type="entry name" value="TYRKINASE"/>
</dbReference>
<dbReference type="Gene3D" id="2.60.40.10">
    <property type="entry name" value="Immunoglobulins"/>
    <property type="match status" value="3"/>
</dbReference>
<evidence type="ECO:0000256" key="23">
    <source>
        <dbReference type="PIRSR" id="PIRSR000628-2"/>
    </source>
</evidence>
<evidence type="ECO:0000256" key="12">
    <source>
        <dbReference type="ARBA" id="ARBA00023136"/>
    </source>
</evidence>
<dbReference type="PIRSF" id="PIRSF000628">
    <property type="entry name" value="FGFR"/>
    <property type="match status" value="1"/>
</dbReference>
<dbReference type="SUPFAM" id="SSF56112">
    <property type="entry name" value="Protein kinase-like (PK-like)"/>
    <property type="match status" value="1"/>
</dbReference>
<evidence type="ECO:0000256" key="13">
    <source>
        <dbReference type="ARBA" id="ARBA00023137"/>
    </source>
</evidence>
<dbReference type="InterPro" id="IPR000719">
    <property type="entry name" value="Prot_kinase_dom"/>
</dbReference>
<feature type="region of interest" description="Disordered" evidence="25">
    <location>
        <begin position="729"/>
        <end position="792"/>
    </location>
</feature>
<evidence type="ECO:0000256" key="16">
    <source>
        <dbReference type="ARBA" id="ARBA00023180"/>
    </source>
</evidence>
<evidence type="ECO:0000256" key="15">
    <source>
        <dbReference type="ARBA" id="ARBA00023170"/>
    </source>
</evidence>
<evidence type="ECO:0000256" key="5">
    <source>
        <dbReference type="ARBA" id="ARBA00022692"/>
    </source>
</evidence>
<comment type="similarity">
    <text evidence="21">Belongs to the protein kinase superfamily. Tyr protein kinase family. Fibroblast growth factor receptor subfamily.</text>
</comment>
<evidence type="ECO:0000259" key="28">
    <source>
        <dbReference type="PROSITE" id="PS50835"/>
    </source>
</evidence>
<keyword evidence="8 21" id="KW-0547">Nucleotide-binding</keyword>
<keyword evidence="15 21" id="KW-0675">Receptor</keyword>
<evidence type="ECO:0000256" key="14">
    <source>
        <dbReference type="ARBA" id="ARBA00023157"/>
    </source>
</evidence>
<dbReference type="AlphaFoldDB" id="A0A6F9DD05"/>
<keyword evidence="13 21" id="KW-0829">Tyrosine-protein kinase</keyword>
<protein>
    <recommendedName>
        <fullName evidence="20 21">Fibroblast growth factor receptor</fullName>
        <ecNumber evidence="2 21">2.7.10.1</ecNumber>
    </recommendedName>
</protein>
<keyword evidence="4 21" id="KW-0808">Transferase</keyword>
<feature type="active site" description="Proton acceptor" evidence="22">
    <location>
        <position position="588"/>
    </location>
</feature>
<dbReference type="PROSITE" id="PS00109">
    <property type="entry name" value="PROTEIN_KINASE_TYR"/>
    <property type="match status" value="1"/>
</dbReference>
<evidence type="ECO:0000313" key="29">
    <source>
        <dbReference type="EMBL" id="CAB3245920.1"/>
    </source>
</evidence>
<feature type="disulfide bond" evidence="24">
    <location>
        <begin position="256"/>
        <end position="313"/>
    </location>
</feature>
<evidence type="ECO:0000256" key="21">
    <source>
        <dbReference type="PIRNR" id="PIRNR000628"/>
    </source>
</evidence>
<evidence type="ECO:0000256" key="24">
    <source>
        <dbReference type="PIRSR" id="PIRSR000628-3"/>
    </source>
</evidence>
<evidence type="ECO:0000256" key="10">
    <source>
        <dbReference type="ARBA" id="ARBA00022840"/>
    </source>
</evidence>
<feature type="transmembrane region" description="Helical" evidence="26">
    <location>
        <begin position="350"/>
        <end position="371"/>
    </location>
</feature>
<feature type="domain" description="Ig-like" evidence="28">
    <location>
        <begin position="20"/>
        <end position="108"/>
    </location>
</feature>
<feature type="binding site" evidence="23">
    <location>
        <position position="527"/>
    </location>
    <ligand>
        <name>ATP</name>
        <dbReference type="ChEBI" id="CHEBI:30616"/>
    </ligand>
</feature>
<feature type="transmembrane region" description="Helical" evidence="26">
    <location>
        <begin position="503"/>
        <end position="520"/>
    </location>
</feature>
<keyword evidence="14 24" id="KW-1015">Disulfide bond</keyword>
<dbReference type="SMART" id="SM00408">
    <property type="entry name" value="IGc2"/>
    <property type="match status" value="3"/>
</dbReference>
<evidence type="ECO:0000256" key="20">
    <source>
        <dbReference type="ARBA" id="ARBA00071363"/>
    </source>
</evidence>
<dbReference type="FunFam" id="1.10.510.10:FF:000007">
    <property type="entry name" value="Fibroblast growth factor receptor"/>
    <property type="match status" value="1"/>
</dbReference>
<dbReference type="InterPro" id="IPR020635">
    <property type="entry name" value="Tyr_kinase_cat_dom"/>
</dbReference>
<feature type="binding site" evidence="23">
    <location>
        <position position="473"/>
    </location>
    <ligand>
        <name>ATP</name>
        <dbReference type="ChEBI" id="CHEBI:30616"/>
    </ligand>
</feature>
<keyword evidence="11 26" id="KW-1133">Transmembrane helix</keyword>
<dbReference type="InterPro" id="IPR013098">
    <property type="entry name" value="Ig_I-set"/>
</dbReference>
<feature type="region of interest" description="Disordered" evidence="25">
    <location>
        <begin position="111"/>
        <end position="135"/>
    </location>
</feature>
<comment type="function">
    <text evidence="19">Receptor for basic fibroblast growth factor.</text>
</comment>
<dbReference type="InterPro" id="IPR016248">
    <property type="entry name" value="FGF_rcpt_fam"/>
</dbReference>
<dbReference type="PANTHER" id="PTHR24416">
    <property type="entry name" value="TYROSINE-PROTEIN KINASE RECEPTOR"/>
    <property type="match status" value="1"/>
</dbReference>
<dbReference type="InterPro" id="IPR011009">
    <property type="entry name" value="Kinase-like_dom_sf"/>
</dbReference>
<evidence type="ECO:0000256" key="4">
    <source>
        <dbReference type="ARBA" id="ARBA00022679"/>
    </source>
</evidence>
<evidence type="ECO:0000256" key="19">
    <source>
        <dbReference type="ARBA" id="ARBA00056965"/>
    </source>
</evidence>
<dbReference type="GO" id="GO:0043235">
    <property type="term" value="C:receptor complex"/>
    <property type="evidence" value="ECO:0007669"/>
    <property type="project" value="TreeGrafter"/>
</dbReference>
<dbReference type="SUPFAM" id="SSF48726">
    <property type="entry name" value="Immunoglobulin"/>
    <property type="match status" value="3"/>
</dbReference>
<comment type="subcellular location">
    <subcellularLocation>
        <location evidence="1">Membrane</location>
        <topology evidence="1">Single-pass membrane protein</topology>
    </subcellularLocation>
</comment>
<keyword evidence="9 21" id="KW-0418">Kinase</keyword>
<dbReference type="EMBL" id="LR785167">
    <property type="protein sequence ID" value="CAB3245920.1"/>
    <property type="molecule type" value="mRNA"/>
</dbReference>
<dbReference type="Pfam" id="PF07679">
    <property type="entry name" value="I-set"/>
    <property type="match status" value="3"/>
</dbReference>
<dbReference type="InterPro" id="IPR003599">
    <property type="entry name" value="Ig_sub"/>
</dbReference>
<organism evidence="29">
    <name type="scientific">Phallusia mammillata</name>
    <dbReference type="NCBI Taxonomy" id="59560"/>
    <lineage>
        <taxon>Eukaryota</taxon>
        <taxon>Metazoa</taxon>
        <taxon>Chordata</taxon>
        <taxon>Tunicata</taxon>
        <taxon>Ascidiacea</taxon>
        <taxon>Phlebobranchia</taxon>
        <taxon>Ascidiidae</taxon>
        <taxon>Phallusia</taxon>
    </lineage>
</organism>
<keyword evidence="6" id="KW-0732">Signal</keyword>
<dbReference type="InterPro" id="IPR008266">
    <property type="entry name" value="Tyr_kinase_AS"/>
</dbReference>
<dbReference type="InterPro" id="IPR036179">
    <property type="entry name" value="Ig-like_dom_sf"/>
</dbReference>